<reference evidence="1" key="1">
    <citation type="submission" date="2018-07" db="EMBL/GenBank/DDBJ databases">
        <authorList>
            <consortium name="PulseNet: The National Subtyping Network for Foodborne Disease Surveillance"/>
            <person name="Tarr C.L."/>
            <person name="Trees E."/>
            <person name="Katz L.S."/>
            <person name="Carleton-Romer H.A."/>
            <person name="Stroika S."/>
            <person name="Kucerova Z."/>
            <person name="Roache K.F."/>
            <person name="Sabol A.L."/>
            <person name="Besser J."/>
            <person name="Gerner-Smidt P."/>
        </authorList>
    </citation>
    <scope>NUCLEOTIDE SEQUENCE</scope>
    <source>
        <strain evidence="1">PNUSAS007347</strain>
        <strain evidence="2">PNUSAS084515</strain>
    </source>
</reference>
<sequence>MAKNENDEIKKFIFSQTVIYLSSVMADKSNRLPSRDGVQDLLSEKFHDVYDWLLDEYNQLAD</sequence>
<dbReference type="EMBL" id="AAGSMQ010000026">
    <property type="protein sequence ID" value="EBR5102969.1"/>
    <property type="molecule type" value="Genomic_DNA"/>
</dbReference>
<gene>
    <name evidence="1" type="ORF">B2O45_22800</name>
    <name evidence="2" type="ORF">FRI05_13290</name>
</gene>
<evidence type="ECO:0000313" key="2">
    <source>
        <dbReference type="EMBL" id="ECK3180813.1"/>
    </source>
</evidence>
<accession>A0A5U7RS20</accession>
<evidence type="ECO:0000313" key="1">
    <source>
        <dbReference type="EMBL" id="EBR5102969.1"/>
    </source>
</evidence>
<dbReference type="AlphaFoldDB" id="A0A5U7RS20"/>
<name>A0A5U7RS20_SALER</name>
<protein>
    <submittedName>
        <fullName evidence="1">Uncharacterized protein</fullName>
    </submittedName>
</protein>
<dbReference type="EMBL" id="AAJBJX010000025">
    <property type="protein sequence ID" value="ECK3180813.1"/>
    <property type="molecule type" value="Genomic_DNA"/>
</dbReference>
<comment type="caution">
    <text evidence="1">The sequence shown here is derived from an EMBL/GenBank/DDBJ whole genome shotgun (WGS) entry which is preliminary data.</text>
</comment>
<dbReference type="RefSeq" id="WP_123220256.1">
    <property type="nucleotide sequence ID" value="NZ_RDPV01000007.1"/>
</dbReference>
<organism evidence="1">
    <name type="scientific">Salmonella enterica</name>
    <name type="common">Salmonella choleraesuis</name>
    <dbReference type="NCBI Taxonomy" id="28901"/>
    <lineage>
        <taxon>Bacteria</taxon>
        <taxon>Pseudomonadati</taxon>
        <taxon>Pseudomonadota</taxon>
        <taxon>Gammaproteobacteria</taxon>
        <taxon>Enterobacterales</taxon>
        <taxon>Enterobacteriaceae</taxon>
        <taxon>Salmonella</taxon>
    </lineage>
</organism>
<proteinExistence type="predicted"/>